<name>A0A166WZ62_9GAMM</name>
<dbReference type="Proteomes" id="UP000076643">
    <property type="component" value="Unassembled WGS sequence"/>
</dbReference>
<comment type="caution">
    <text evidence="2">The sequence shown here is derived from an EMBL/GenBank/DDBJ whole genome shotgun (WGS) entry which is preliminary data.</text>
</comment>
<dbReference type="SUPFAM" id="SSF111369">
    <property type="entry name" value="HlyD-like secretion proteins"/>
    <property type="match status" value="1"/>
</dbReference>
<dbReference type="GO" id="GO:1990281">
    <property type="term" value="C:efflux pump complex"/>
    <property type="evidence" value="ECO:0007669"/>
    <property type="project" value="TreeGrafter"/>
</dbReference>
<evidence type="ECO:0008006" key="4">
    <source>
        <dbReference type="Google" id="ProtNLM"/>
    </source>
</evidence>
<dbReference type="PATRIC" id="fig|1365250.3.peg.2174"/>
<dbReference type="RefSeq" id="WP_063365217.1">
    <property type="nucleotide sequence ID" value="NZ_AQHB01000049.1"/>
</dbReference>
<evidence type="ECO:0000256" key="1">
    <source>
        <dbReference type="SAM" id="SignalP"/>
    </source>
</evidence>
<keyword evidence="1" id="KW-0732">Signal</keyword>
<dbReference type="Gene3D" id="2.40.50.100">
    <property type="match status" value="1"/>
</dbReference>
<organism evidence="2 3">
    <name type="scientific">Pseudoalteromonas luteoviolacea DSM 6061</name>
    <dbReference type="NCBI Taxonomy" id="1365250"/>
    <lineage>
        <taxon>Bacteria</taxon>
        <taxon>Pseudomonadati</taxon>
        <taxon>Pseudomonadota</taxon>
        <taxon>Gammaproteobacteria</taxon>
        <taxon>Alteromonadales</taxon>
        <taxon>Pseudoalteromonadaceae</taxon>
        <taxon>Pseudoalteromonas</taxon>
    </lineage>
</organism>
<evidence type="ECO:0000313" key="3">
    <source>
        <dbReference type="Proteomes" id="UP000076643"/>
    </source>
</evidence>
<dbReference type="EMBL" id="AUYB01000100">
    <property type="protein sequence ID" value="KZN39061.1"/>
    <property type="molecule type" value="Genomic_DNA"/>
</dbReference>
<dbReference type="Gene3D" id="2.40.420.20">
    <property type="match status" value="1"/>
</dbReference>
<dbReference type="GO" id="GO:0015562">
    <property type="term" value="F:efflux transmembrane transporter activity"/>
    <property type="evidence" value="ECO:0007669"/>
    <property type="project" value="TreeGrafter"/>
</dbReference>
<protein>
    <recommendedName>
        <fullName evidence="4">RND efflux pump membrane fusion protein barrel-sandwich domain-containing protein</fullName>
    </recommendedName>
</protein>
<feature type="signal peptide" evidence="1">
    <location>
        <begin position="1"/>
        <end position="20"/>
    </location>
</feature>
<dbReference type="Gene3D" id="2.40.30.170">
    <property type="match status" value="1"/>
</dbReference>
<accession>A0A166WZ62</accession>
<dbReference type="AlphaFoldDB" id="A0A166WZ62"/>
<keyword evidence="3" id="KW-1185">Reference proteome</keyword>
<dbReference type="PANTHER" id="PTHR30469:SF15">
    <property type="entry name" value="HLYD FAMILY OF SECRETION PROTEINS"/>
    <property type="match status" value="1"/>
</dbReference>
<reference evidence="2 3" key="1">
    <citation type="submission" date="2013-07" db="EMBL/GenBank/DDBJ databases">
        <title>Comparative Genomic and Metabolomic Analysis of Twelve Strains of Pseudoalteromonas luteoviolacea.</title>
        <authorList>
            <person name="Vynne N.G."/>
            <person name="Mansson M."/>
            <person name="Gram L."/>
        </authorList>
    </citation>
    <scope>NUCLEOTIDE SEQUENCE [LARGE SCALE GENOMIC DNA]</scope>
    <source>
        <strain evidence="2 3">DSM 6061</strain>
    </source>
</reference>
<proteinExistence type="predicted"/>
<dbReference type="Gene3D" id="1.10.287.470">
    <property type="entry name" value="Helix hairpin bin"/>
    <property type="match status" value="1"/>
</dbReference>
<feature type="chain" id="PRO_5007882090" description="RND efflux pump membrane fusion protein barrel-sandwich domain-containing protein" evidence="1">
    <location>
        <begin position="21"/>
        <end position="371"/>
    </location>
</feature>
<gene>
    <name evidence="2" type="ORF">N475_14720</name>
</gene>
<evidence type="ECO:0000313" key="2">
    <source>
        <dbReference type="EMBL" id="KZN39061.1"/>
    </source>
</evidence>
<dbReference type="PANTHER" id="PTHR30469">
    <property type="entry name" value="MULTIDRUG RESISTANCE PROTEIN MDTA"/>
    <property type="match status" value="1"/>
</dbReference>
<sequence length="371" mass="40462">MKLRNFLALSLCICSLYTIASPGAHGPNGEHLEQSSNKAIDTLGRQSDGSVVLTMKHQALLSITTLFATETSAPRHTQLDAVVKPHPDGYAKIQSSSDGRLDAPSAGIRPSGSKVKAGDILGLIRYQDTAYELASQTSELIAIRNRIAQTQRDVARLKTLGDLASKQTLEQLETELLSLEQQAKTLQQGLERPEYLVAPISGMLINRDASRGQWVEAGEPIFEIISNKQLLIEASTSDTQLSSQLVTAKVVQSPNVSLNYIGHAPRQVNGLIHMNFELADNTENSGLFINQNISLRVQVNEQHKGIVLPADAIVLSRNNLPQVWIKLSAERFLPQLIQYEPLQPGFVLITSGLGADNRVVIEGASLLNQVR</sequence>